<evidence type="ECO:0000256" key="1">
    <source>
        <dbReference type="SAM" id="MobiDB-lite"/>
    </source>
</evidence>
<dbReference type="EMBL" id="JAUCGQ010000003">
    <property type="protein sequence ID" value="MDM7856411.1"/>
    <property type="molecule type" value="Genomic_DNA"/>
</dbReference>
<sequence length="336" mass="36181">MSHHLDSPLSRKDSRLNVTDTFVFDGTEGTAFVMVTNSSLAGDARTPGFHPEARYEFRVHLDDSPTESITYTFTFGEESAGTQQLIVNRVADGSDVVIAEGRTGQLIEGDGARVWAGEAADPFYLDLGHLDHVLAGFQHEQPIDNGDWTPAAAASSFTGSRVDVIVLEIGAGDAELRPDRRIGVWSTTHLATDAGGWRQINRNGIPMIWPLFLALGGDDDSQEYHRDTEAHPSQDLDNAGERVSRMVAAAVRRTGVGDPEAYARRVARRLLPNVLPYTVGTPAAFGFAGFNGRALADNAPEVIYGLVTNSAVPTGLTADDAAETRQDTFPYVVPSA</sequence>
<proteinExistence type="predicted"/>
<dbReference type="RefSeq" id="WP_289456577.1">
    <property type="nucleotide sequence ID" value="NZ_JAUCGQ010000003.1"/>
</dbReference>
<dbReference type="Proteomes" id="UP001529338">
    <property type="component" value="Unassembled WGS sequence"/>
</dbReference>
<dbReference type="Pfam" id="PF14224">
    <property type="entry name" value="DUF4331"/>
    <property type="match status" value="2"/>
</dbReference>
<gene>
    <name evidence="2" type="ORF">QRT04_15850</name>
</gene>
<comment type="caution">
    <text evidence="2">The sequence shown here is derived from an EMBL/GenBank/DDBJ whole genome shotgun (WGS) entry which is preliminary data.</text>
</comment>
<dbReference type="InterPro" id="IPR025566">
    <property type="entry name" value="DUF4331"/>
</dbReference>
<evidence type="ECO:0000313" key="3">
    <source>
        <dbReference type="Proteomes" id="UP001529338"/>
    </source>
</evidence>
<feature type="compositionally biased region" description="Basic and acidic residues" evidence="1">
    <location>
        <begin position="222"/>
        <end position="239"/>
    </location>
</feature>
<evidence type="ECO:0000313" key="2">
    <source>
        <dbReference type="EMBL" id="MDM7856411.1"/>
    </source>
</evidence>
<protein>
    <submittedName>
        <fullName evidence="2">DUF4331 family protein</fullName>
    </submittedName>
</protein>
<reference evidence="2 3" key="1">
    <citation type="submission" date="2023-06" db="EMBL/GenBank/DDBJ databases">
        <title>Cellulomonas sp. MW4 Whole genome sequence.</title>
        <authorList>
            <person name="Park S."/>
        </authorList>
    </citation>
    <scope>NUCLEOTIDE SEQUENCE [LARGE SCALE GENOMIC DNA]</scope>
    <source>
        <strain evidence="2 3">MW4</strain>
    </source>
</reference>
<name>A0ABT7SJS9_9CELL</name>
<organism evidence="2 3">
    <name type="scientific">Cellulomonas alba</name>
    <dbReference type="NCBI Taxonomy" id="3053467"/>
    <lineage>
        <taxon>Bacteria</taxon>
        <taxon>Bacillati</taxon>
        <taxon>Actinomycetota</taxon>
        <taxon>Actinomycetes</taxon>
        <taxon>Micrococcales</taxon>
        <taxon>Cellulomonadaceae</taxon>
        <taxon>Cellulomonas</taxon>
    </lineage>
</organism>
<keyword evidence="3" id="KW-1185">Reference proteome</keyword>
<accession>A0ABT7SJS9</accession>
<feature type="region of interest" description="Disordered" evidence="1">
    <location>
        <begin position="220"/>
        <end position="239"/>
    </location>
</feature>